<feature type="compositionally biased region" description="Basic residues" evidence="2">
    <location>
        <begin position="2340"/>
        <end position="2349"/>
    </location>
</feature>
<proteinExistence type="predicted"/>
<dbReference type="HOGENOM" id="CLU_224539_0_0_1"/>
<feature type="compositionally biased region" description="Basic residues" evidence="2">
    <location>
        <begin position="563"/>
        <end position="573"/>
    </location>
</feature>
<feature type="compositionally biased region" description="Basic residues" evidence="2">
    <location>
        <begin position="1241"/>
        <end position="1253"/>
    </location>
</feature>
<feature type="compositionally biased region" description="Low complexity" evidence="2">
    <location>
        <begin position="2416"/>
        <end position="2427"/>
    </location>
</feature>
<feature type="compositionally biased region" description="Basic residues" evidence="2">
    <location>
        <begin position="737"/>
        <end position="747"/>
    </location>
</feature>
<dbReference type="InterPro" id="IPR053268">
    <property type="entry name" value="Woronin_anchor"/>
</dbReference>
<protein>
    <submittedName>
        <fullName evidence="3">Uncharacterized protein</fullName>
    </submittedName>
</protein>
<feature type="compositionally biased region" description="Basic residues" evidence="2">
    <location>
        <begin position="871"/>
        <end position="881"/>
    </location>
</feature>
<feature type="region of interest" description="Disordered" evidence="2">
    <location>
        <begin position="2331"/>
        <end position="2383"/>
    </location>
</feature>
<feature type="compositionally biased region" description="Basic residues" evidence="2">
    <location>
        <begin position="807"/>
        <end position="817"/>
    </location>
</feature>
<dbReference type="PANTHER" id="PTHR40641:SF2">
    <property type="entry name" value="INVOLUCRIN REPEAT PROTEIN"/>
    <property type="match status" value="1"/>
</dbReference>
<evidence type="ECO:0000256" key="1">
    <source>
        <dbReference type="SAM" id="Coils"/>
    </source>
</evidence>
<feature type="compositionally biased region" description="Basic residues" evidence="2">
    <location>
        <begin position="617"/>
        <end position="628"/>
    </location>
</feature>
<feature type="compositionally biased region" description="Acidic residues" evidence="2">
    <location>
        <begin position="1877"/>
        <end position="1892"/>
    </location>
</feature>
<feature type="compositionally biased region" description="Basic and acidic residues" evidence="2">
    <location>
        <begin position="2643"/>
        <end position="2664"/>
    </location>
</feature>
<feature type="compositionally biased region" description="Basic and acidic residues" evidence="2">
    <location>
        <begin position="2570"/>
        <end position="2597"/>
    </location>
</feature>
<feature type="compositionally biased region" description="Basic residues" evidence="2">
    <location>
        <begin position="923"/>
        <end position="935"/>
    </location>
</feature>
<feature type="region of interest" description="Disordered" evidence="2">
    <location>
        <begin position="3008"/>
        <end position="3029"/>
    </location>
</feature>
<feature type="compositionally biased region" description="Basic residues" evidence="2">
    <location>
        <begin position="2273"/>
        <end position="2282"/>
    </location>
</feature>
<feature type="compositionally biased region" description="Polar residues" evidence="2">
    <location>
        <begin position="2963"/>
        <end position="2973"/>
    </location>
</feature>
<feature type="compositionally biased region" description="Basic residues" evidence="2">
    <location>
        <begin position="1406"/>
        <end position="1418"/>
    </location>
</feature>
<feature type="compositionally biased region" description="Acidic residues" evidence="2">
    <location>
        <begin position="595"/>
        <end position="609"/>
    </location>
</feature>
<feature type="region of interest" description="Disordered" evidence="2">
    <location>
        <begin position="1624"/>
        <end position="2247"/>
    </location>
</feature>
<feature type="compositionally biased region" description="Basic and acidic residues" evidence="2">
    <location>
        <begin position="2504"/>
        <end position="2513"/>
    </location>
</feature>
<feature type="compositionally biased region" description="Basic residues" evidence="2">
    <location>
        <begin position="2149"/>
        <end position="2160"/>
    </location>
</feature>
<feature type="compositionally biased region" description="Basic residues" evidence="2">
    <location>
        <begin position="2041"/>
        <end position="2052"/>
    </location>
</feature>
<evidence type="ECO:0000313" key="4">
    <source>
        <dbReference type="Proteomes" id="UP000011064"/>
    </source>
</evidence>
<gene>
    <name evidence="3" type="ORF">GMDG_05896</name>
</gene>
<feature type="coiled-coil region" evidence="1">
    <location>
        <begin position="3118"/>
        <end position="3192"/>
    </location>
</feature>
<feature type="compositionally biased region" description="Low complexity" evidence="2">
    <location>
        <begin position="2133"/>
        <end position="2148"/>
    </location>
</feature>
<feature type="compositionally biased region" description="Basic and acidic residues" evidence="2">
    <location>
        <begin position="240"/>
        <end position="251"/>
    </location>
</feature>
<feature type="compositionally biased region" description="Polar residues" evidence="2">
    <location>
        <begin position="2914"/>
        <end position="2925"/>
    </location>
</feature>
<feature type="region of interest" description="Disordered" evidence="2">
    <location>
        <begin position="1"/>
        <end position="21"/>
    </location>
</feature>
<feature type="compositionally biased region" description="Low complexity" evidence="2">
    <location>
        <begin position="1217"/>
        <end position="1227"/>
    </location>
</feature>
<organism evidence="3 4">
    <name type="scientific">Pseudogymnoascus destructans (strain ATCC MYA-4855 / 20631-21)</name>
    <name type="common">Bat white-nose syndrome fungus</name>
    <name type="synonym">Geomyces destructans</name>
    <dbReference type="NCBI Taxonomy" id="658429"/>
    <lineage>
        <taxon>Eukaryota</taxon>
        <taxon>Fungi</taxon>
        <taxon>Dikarya</taxon>
        <taxon>Ascomycota</taxon>
        <taxon>Pezizomycotina</taxon>
        <taxon>Leotiomycetes</taxon>
        <taxon>Thelebolales</taxon>
        <taxon>Thelebolaceae</taxon>
        <taxon>Pseudogymnoascus</taxon>
    </lineage>
</organism>
<dbReference type="OrthoDB" id="5365701at2759"/>
<feature type="region of interest" description="Disordered" evidence="2">
    <location>
        <begin position="798"/>
        <end position="1034"/>
    </location>
</feature>
<feature type="compositionally biased region" description="Basic residues" evidence="2">
    <location>
        <begin position="1092"/>
        <end position="1104"/>
    </location>
</feature>
<feature type="compositionally biased region" description="Low complexity" evidence="2">
    <location>
        <begin position="1624"/>
        <end position="1643"/>
    </location>
</feature>
<feature type="region of interest" description="Disordered" evidence="2">
    <location>
        <begin position="2570"/>
        <end position="2605"/>
    </location>
</feature>
<evidence type="ECO:0000256" key="2">
    <source>
        <dbReference type="SAM" id="MobiDB-lite"/>
    </source>
</evidence>
<feature type="region of interest" description="Disordered" evidence="2">
    <location>
        <begin position="188"/>
        <end position="783"/>
    </location>
</feature>
<feature type="compositionally biased region" description="Basic residues" evidence="2">
    <location>
        <begin position="1742"/>
        <end position="1754"/>
    </location>
</feature>
<evidence type="ECO:0000313" key="3">
    <source>
        <dbReference type="EMBL" id="ELR03049.1"/>
    </source>
</evidence>
<feature type="compositionally biased region" description="Basic residues" evidence="2">
    <location>
        <begin position="1900"/>
        <end position="1911"/>
    </location>
</feature>
<sequence length="3508" mass="382554">MMVTNIAADAPRDPYPNDFVDPEIVERPFRVAIDPEYMDLLALPPSDPGTPDPHHSTDLPALPDSRPPSPPGTEHLAPIDRSLAAHDKNPSTPRKTESRKPNRKAASLSAVPLTFKLVNRSTPSSSGLPRPSPLASPLTPGLARPSSLMSPLSPAMDSPGFSRTKARPTSWDNSREIKPLFLLDAARRESLLSDEERPTRPRSIEPDYAVYSRRSSLASARASVVSPRSDDVADLPALPESREASLERVEELPASVEEPTSVLDPLEQPLAKDGDVVSKEVSLEPEADQVKEAFGIERPHSPDQFEEPHEFPELPESRPATPIDDRDLQVSDAIVQEAGDPTTHADGQQDETSREVDDLPQPTPIEPDTCNRSSHLFQPTPQTTPIKHSSIDDIILEHPTQDESGDQDGVAVQERSTTEEQGESYVTRDINVMDVPMAQFDSTAREVAAEEEAEPVDEWSATPSKKAKKDKKKEKKARKGGYQTPPVEKTPEQAALPETLEEQPQQPTEDLSRDLPLAAAAAAAATAAIATFDEEPSASRDLSISDEPSIPVEPVEPEWALKPSKKDKKKAKKSRGDPVSTPADDTPAKSILPEADIEQPPEPLEDFAVEPEWTAKPSKKDKKKGRKSRGGEATPPAEDTTAETILPGGDVEQPVQPAEEFVAEPEWDLKPSKKDKKKANKGFSEQASIPAEDNTTETILPEAESEQPLQRAEEAQPADEAQPAEDFATEPEWALKPSKKDKKKGKKNRGDQTPVEDNAAETIVREVESEQPVQPADEAQSAKEVQLVKEVLPVEDFIVEPEWALKPSKKDKKKGKKGRGEQTLAEDNTAETTLPVVESDQQIQRAEEVQPAPEELPVEDFVAEPEWALKPSKKDKKKGKKGSGDQTPVEDNVAETILPEADSEQPIQPAEDIVAEPEWALKPSKKDKKKGKKGRGGLVDDTATEPSNSPESAPEPEHLQTLEDEEAAKEIPVDIPVTDLGDEPAPASEQQPKPFEIVAEDVPVDVPATTPSDEPKSVSERQLQPLENVAEDAPADIPVTALNDEPTPVVQQELQPYEDATRDANTDIPITAADTPVVESEEPAEPTWALKPSKKDKKKAKKGRGAPVEEDTAIEQQLQPLEDGVKDAPVDMSIAATDDTPVAESEELTEPTWALKPSKKDKKKVKKSRGGLVEDTAAEILDSPESAAPESSAPKSAAEQPPMEDVAVDVLADAPIASPTDEAAPATEPEEPSEPMWALKPSKKDKKKAKKGRSGPVEEDTTVEPLDSLESAVEQPPLEDITREAPVDIATAAFDEPPPAAESEELSEPTWALKPSKKDKKKAKKGRADLVDEDTTSETLNAPEPTPEQQLQPLEPVDIPVAAIGDELTFDEPVLDKPASDDLAAEEPVPAAESEEPFEPTWALKPSKKDKKKAKKARGGLFEDTAVEQPLEGLAKDAPFDIPIAAPGGDEPTLEELIPDESISAEPTAAPESEEPSDLAEPTWALKPSNKDKKKAKKGRGGPAEDTALEQEEQPLEEMAKEAPIEIPAATLDDETSRDELTADESTPLAEREEPSGPTWALKPSKKDKKKAKKNREGLFEEDTASEPLDNVAKDIPVEIPLAALGAAALGVATLGDEPTIEQPIAAEPIAVEPAAVEPTPAAESEEPTWALKPSKKDKKKAKKSRGLFEEDTVPEPQGEPLEDVAKDIPIETSLGILSDEPTTVEPTTVEPTTVEPTTVEPTVVEPTPAAESEEPTWALKPSKKDKKKAKKSRGLFEEDTVPEPQGEPLEDVAKDIPIETSLGTLSDEPTTVEPTIVEPTIVEPTAVETVPSTELEESFELTWALKPSKKDKKGKKSRGVPTEDTAVEPLSAPEVQPSEASANDAPAVLDAPTTALDEEPIAPLVEPEEQIEPQWSLKPSKKDKKGKKAARGGETSAPIEDTIVEQSTLPEAQHFEDSSPIVDAPVSTIEVEPIAPVEPEEQAEPEFALNPSKKDKKRKKAKKAFEDQASTPVEDTCEQSEDLTRDASLIVDTPISALDSEPIAPAESEEQAEPEFALKPSKKDKKGKKGKKAQEVQALSWASEVAETADDSTKDIPPIDAAEPDEQIESTWAPKPPKKDKKGKKGKKAFEVDDTPELSEDLTKDAPLIVDAPIESEAPIEPEWAPKPSKKDKKAKRGKKAFEVEGTPEPSEDLTEDAPTVVDIPAYSPHDEQSAPTEFEEPIVETFALKSSKKDKKAKKARESEVSTPPVDLNDEATSQTKTVDGFEAGYKEDQLALARQLQAEFGSGSAKSKKSKKKSRGGSQPSAPSTPVEVEAAEVEYFESAPQPRSIDGLKVGYEEDQLSLAKQLQAEFGSGSKKSKKGKKSRGSQGSMPSTPIELETAEVENTECASQPRAFDGLEVGYEEDQLSLAKQLQAEYGSGSKKSKGKKSRGSEVSSPSTPVEVESFESDPQPRAIDGFQVGYDEDQLSLAKQLQAEFGSGSKKSKKGKKNRSSSATPKSNYETYDEEPQAFKSEAATLDSQHDKPKDLDNSPIYEAAEAPRDFQDVRSVEVPQAAEDNSTIEAMVGAAAALGAIGVGAAIKHAVEAPEAPEDKSSHDIIEVPREVSQDPRSLDMPEYPGDTTVPQVVVDALHDLQGSRSIDGADFPEVVASRDLQDFESKPEHMATIHQQEKPEALEELSHPSFPKHVIADREIGSPSHVTSDYLSPEPQWHTPSRLPVVLEEDSTDYKKSSDTAPQEHIPLGDSSMDDFNRDSAYVAESPITTSRSLAADHEYTRDSGVHIEGRSRSHTPERRASPPRTPAAVSDDALARLSWPPVNDADETVDLHRPKSRKLQEQSRLTPLSFPPPAIGLGAAGAGLAAARGYDKLSRAGSPDICRSSADSPELRRSSGEIKRMTTPHRIETPRSVSERKTPDINRLHTPDQVRSRPVSATSSKFSSGTPPLRRSDRKTSGDLRSLSQRSQPNLDEAAREARHSPVGPSTSDITNPIANEGRVRLKDMADVYVSLYDDSTMYEINTDDLQDGYGEGRIGSPRSPTRPHSMRRRQSMQVIDLEARLEQLAAENRMLAEAKEQAESNLHQSQRATSDLTDRDAEIDTLKRTLDWFHKEVDRLKEINEGLTSANVTIGQQHDNRYTQLESQHAQATRELEEERHAHGNLSEGMAVIIQGKVQEELQDKDRELEQLRNELDSAREQIKGMQRQILKSKSEGASFLVVRNEDYFDDACQRLCEHVSQWILRFSKFSDMRACRLTSEISNDKIIDRLDNAVLDGSDVDDYLADRVRRRDIFMSMTMTMVWEYIFTRYLFGMDREQRQKLKSLEKMLLEVGPPAAVHQWRATTLSLLARRPAFAAQRDQDTEAVVQAIFQTLSTILPPPSNLEEQIQVQLRRVVRVAVNLSIEMRTQRAQYMMLPPLQPEYDANGDLAREVAFNAALMSEKISAGGSRGAPQVSGEDREEEGAVVQVVLFPLVVKQGDDEGVGEEEIVVCPAQVLVARPREPGSSVGMRGGRNVSRVSIPVSSAMGSEI</sequence>
<dbReference type="STRING" id="658429.L8FR82"/>
<feature type="compositionally biased region" description="Low complexity" evidence="2">
    <location>
        <begin position="120"/>
        <end position="159"/>
    </location>
</feature>
<feature type="region of interest" description="Disordered" evidence="2">
    <location>
        <begin position="2397"/>
        <end position="2535"/>
    </location>
</feature>
<feature type="compositionally biased region" description="Low complexity" evidence="2">
    <location>
        <begin position="1701"/>
        <end position="1731"/>
    </location>
</feature>
<keyword evidence="1" id="KW-0175">Coiled coil</keyword>
<feature type="region of interest" description="Disordered" evidence="2">
    <location>
        <begin position="2263"/>
        <end position="2315"/>
    </location>
</feature>
<feature type="compositionally biased region" description="Low complexity" evidence="2">
    <location>
        <begin position="209"/>
        <end position="227"/>
    </location>
</feature>
<feature type="region of interest" description="Disordered" evidence="2">
    <location>
        <begin position="1373"/>
        <end position="1589"/>
    </location>
</feature>
<feature type="region of interest" description="Disordered" evidence="2">
    <location>
        <begin position="40"/>
        <end position="173"/>
    </location>
</feature>
<feature type="compositionally biased region" description="Basic residues" evidence="2">
    <location>
        <begin position="465"/>
        <end position="479"/>
    </location>
</feature>
<feature type="compositionally biased region" description="Basic and acidic residues" evidence="2">
    <location>
        <begin position="270"/>
        <end position="316"/>
    </location>
</feature>
<feature type="compositionally biased region" description="Basic residues" evidence="2">
    <location>
        <begin position="2097"/>
        <end position="2108"/>
    </location>
</feature>
<feature type="compositionally biased region" description="Basic and acidic residues" evidence="2">
    <location>
        <begin position="2753"/>
        <end position="2779"/>
    </location>
</feature>
<feature type="compositionally biased region" description="Low complexity" evidence="2">
    <location>
        <begin position="1183"/>
        <end position="1201"/>
    </location>
</feature>
<reference evidence="4" key="1">
    <citation type="submission" date="2010-09" db="EMBL/GenBank/DDBJ databases">
        <title>The genome sequence of Geomyces destructans 20631-21.</title>
        <authorList>
            <consortium name="The Broad Institute Genome Sequencing Platform"/>
            <person name="Cuomo C.A."/>
            <person name="Blehert D.S."/>
            <person name="Lorch J.M."/>
            <person name="Young S.K."/>
            <person name="Zeng Q."/>
            <person name="Gargeya S."/>
            <person name="Fitzgerald M."/>
            <person name="Haas B."/>
            <person name="Abouelleil A."/>
            <person name="Alvarado L."/>
            <person name="Arachchi H.M."/>
            <person name="Berlin A."/>
            <person name="Brown A."/>
            <person name="Chapman S.B."/>
            <person name="Chen Z."/>
            <person name="Dunbar C."/>
            <person name="Freedman E."/>
            <person name="Gearin G."/>
            <person name="Gellesch M."/>
            <person name="Goldberg J."/>
            <person name="Griggs A."/>
            <person name="Gujja S."/>
            <person name="Heiman D."/>
            <person name="Howarth C."/>
            <person name="Larson L."/>
            <person name="Lui A."/>
            <person name="MacDonald P.J.P."/>
            <person name="Montmayeur A."/>
            <person name="Murphy C."/>
            <person name="Neiman D."/>
            <person name="Pearson M."/>
            <person name="Priest M."/>
            <person name="Roberts A."/>
            <person name="Saif S."/>
            <person name="Shea T."/>
            <person name="Shenoy N."/>
            <person name="Sisk P."/>
            <person name="Stolte C."/>
            <person name="Sykes S."/>
            <person name="Wortman J."/>
            <person name="Nusbaum C."/>
            <person name="Birren B."/>
        </authorList>
    </citation>
    <scope>NUCLEOTIDE SEQUENCE [LARGE SCALE GENOMIC DNA]</scope>
    <source>
        <strain evidence="4">ATCC MYA-4855 / 20631-21</strain>
    </source>
</reference>
<feature type="compositionally biased region" description="Basic residues" evidence="2">
    <location>
        <begin position="1828"/>
        <end position="1839"/>
    </location>
</feature>
<feature type="compositionally biased region" description="Basic and acidic residues" evidence="2">
    <location>
        <begin position="2868"/>
        <end position="2910"/>
    </location>
</feature>
<feature type="compositionally biased region" description="Basic and acidic residues" evidence="2">
    <location>
        <begin position="2808"/>
        <end position="2820"/>
    </location>
</feature>
<dbReference type="PANTHER" id="PTHR40641">
    <property type="entry name" value="INVOLUCRIN REPEAT PROTEIN (AFU_ORTHOLOGUE AFUA_2G08060)"/>
    <property type="match status" value="1"/>
</dbReference>
<dbReference type="EMBL" id="GL573302">
    <property type="protein sequence ID" value="ELR03049.1"/>
    <property type="molecule type" value="Genomic_DNA"/>
</dbReference>
<name>L8FR82_PSED2</name>
<feature type="compositionally biased region" description="Basic and acidic residues" evidence="2">
    <location>
        <begin position="389"/>
        <end position="401"/>
    </location>
</feature>
<feature type="compositionally biased region" description="Acidic residues" evidence="2">
    <location>
        <begin position="1507"/>
        <end position="1516"/>
    </location>
</feature>
<feature type="region of interest" description="Disordered" evidence="2">
    <location>
        <begin position="2854"/>
        <end position="2974"/>
    </location>
</feature>
<keyword evidence="4" id="KW-1185">Reference proteome</keyword>
<feature type="region of interest" description="Disordered" evidence="2">
    <location>
        <begin position="2643"/>
        <end position="2831"/>
    </location>
</feature>
<feature type="compositionally biased region" description="Basic and acidic residues" evidence="2">
    <location>
        <begin position="83"/>
        <end position="100"/>
    </location>
</feature>
<feature type="compositionally biased region" description="Basic residues" evidence="2">
    <location>
        <begin position="1157"/>
        <end position="1169"/>
    </location>
</feature>
<feature type="compositionally biased region" description="Polar residues" evidence="2">
    <location>
        <begin position="370"/>
        <end position="387"/>
    </location>
</feature>
<accession>L8FR82</accession>
<feature type="region of interest" description="Disordered" evidence="2">
    <location>
        <begin position="1057"/>
        <end position="1355"/>
    </location>
</feature>
<feature type="compositionally biased region" description="Low complexity" evidence="2">
    <location>
        <begin position="518"/>
        <end position="531"/>
    </location>
</feature>
<feature type="compositionally biased region" description="Basic and acidic residues" evidence="2">
    <location>
        <begin position="188"/>
        <end position="205"/>
    </location>
</feature>
<feature type="compositionally biased region" description="Basic residues" evidence="2">
    <location>
        <begin position="1315"/>
        <end position="1325"/>
    </location>
</feature>
<feature type="compositionally biased region" description="Low complexity" evidence="2">
    <location>
        <begin position="1789"/>
        <end position="1806"/>
    </location>
</feature>
<feature type="compositionally biased region" description="Basic residues" evidence="2">
    <location>
        <begin position="1564"/>
        <end position="1574"/>
    </location>
</feature>
<feature type="compositionally biased region" description="Basic residues" evidence="2">
    <location>
        <begin position="1654"/>
        <end position="1666"/>
    </location>
</feature>
<feature type="compositionally biased region" description="Basic and acidic residues" evidence="2">
    <location>
        <begin position="2522"/>
        <end position="2532"/>
    </location>
</feature>
<feature type="compositionally biased region" description="Basic residues" evidence="2">
    <location>
        <begin position="2466"/>
        <end position="2475"/>
    </location>
</feature>
<dbReference type="Proteomes" id="UP000011064">
    <property type="component" value="Unassembled WGS sequence"/>
</dbReference>
<feature type="compositionally biased region" description="Low complexity" evidence="2">
    <location>
        <begin position="631"/>
        <end position="644"/>
    </location>
</feature>
<dbReference type="InParanoid" id="L8FR82"/>
<feature type="compositionally biased region" description="Basic residues" evidence="2">
    <location>
        <begin position="2212"/>
        <end position="2221"/>
    </location>
</feature>
<feature type="compositionally biased region" description="Low complexity" evidence="2">
    <location>
        <begin position="496"/>
        <end position="509"/>
    </location>
</feature>
<feature type="compositionally biased region" description="Low complexity" evidence="2">
    <location>
        <begin position="1461"/>
        <end position="1471"/>
    </location>
</feature>
<dbReference type="VEuPathDB" id="FungiDB:GMDG_05896"/>